<feature type="active site" description="Proton acceptor" evidence="20">
    <location>
        <position position="728"/>
    </location>
</feature>
<dbReference type="PRINTS" id="PR00008">
    <property type="entry name" value="DAGPEDOMAIN"/>
</dbReference>
<dbReference type="InterPro" id="IPR011993">
    <property type="entry name" value="PH-like_dom_sf"/>
</dbReference>
<dbReference type="PROSITE" id="PS50011">
    <property type="entry name" value="PROTEIN_KINASE_DOM"/>
    <property type="match status" value="1"/>
</dbReference>
<dbReference type="EC" id="2.7.11.13" evidence="19"/>
<dbReference type="Gene3D" id="2.30.29.30">
    <property type="entry name" value="Pleckstrin-homology domain (PH domain)/Phosphotyrosine-binding domain (PTB)"/>
    <property type="match status" value="1"/>
</dbReference>
<dbReference type="GeneTree" id="ENSGT00950000183024"/>
<dbReference type="RefSeq" id="XP_015232751.1">
    <property type="nucleotide sequence ID" value="XM_015377265.1"/>
</dbReference>
<feature type="domain" description="Protein kinase" evidence="24">
    <location>
        <begin position="605"/>
        <end position="861"/>
    </location>
</feature>
<dbReference type="InterPro" id="IPR057764">
    <property type="entry name" value="Ubiquitin_PRKD1-3_N"/>
</dbReference>
<dbReference type="SMART" id="SM00109">
    <property type="entry name" value="C1"/>
    <property type="match status" value="2"/>
</dbReference>
<dbReference type="OrthoDB" id="10252171at2759"/>
<dbReference type="FunFam" id="2.30.29.30:FF:000056">
    <property type="entry name" value="Serine/threonine-protein kinase"/>
    <property type="match status" value="1"/>
</dbReference>
<evidence type="ECO:0000256" key="8">
    <source>
        <dbReference type="ARBA" id="ARBA00022679"/>
    </source>
</evidence>
<dbReference type="GO" id="GO:0005524">
    <property type="term" value="F:ATP binding"/>
    <property type="evidence" value="ECO:0007669"/>
    <property type="project" value="UniProtKB-UniRule"/>
</dbReference>
<keyword evidence="12" id="KW-0863">Zinc-finger</keyword>
<feature type="region of interest" description="Disordered" evidence="23">
    <location>
        <begin position="520"/>
        <end position="542"/>
    </location>
</feature>
<keyword evidence="5 19" id="KW-0963">Cytoplasm</keyword>
<evidence type="ECO:0000256" key="19">
    <source>
        <dbReference type="PIRNR" id="PIRNR000552"/>
    </source>
</evidence>
<dbReference type="InterPro" id="IPR011009">
    <property type="entry name" value="Kinase-like_dom_sf"/>
</dbReference>
<dbReference type="Gene3D" id="1.10.510.10">
    <property type="entry name" value="Transferase(Phosphotransferase) domain 1"/>
    <property type="match status" value="1"/>
</dbReference>
<evidence type="ECO:0000256" key="9">
    <source>
        <dbReference type="ARBA" id="ARBA00022723"/>
    </source>
</evidence>
<reference evidence="26" key="1">
    <citation type="submission" date="2025-05" db="UniProtKB">
        <authorList>
            <consortium name="Ensembl"/>
        </authorList>
    </citation>
    <scope>IDENTIFICATION</scope>
</reference>
<evidence type="ECO:0000259" key="24">
    <source>
        <dbReference type="PROSITE" id="PS50011"/>
    </source>
</evidence>
<dbReference type="InterPro" id="IPR017441">
    <property type="entry name" value="Protein_kinase_ATP_BS"/>
</dbReference>
<keyword evidence="14" id="KW-0862">Zinc</keyword>
<dbReference type="GO" id="GO:0004697">
    <property type="term" value="F:diacylglycerol-dependent serine/threonine kinase activity"/>
    <property type="evidence" value="ECO:0007669"/>
    <property type="project" value="UniProtKB-EC"/>
</dbReference>
<dbReference type="InterPro" id="IPR015727">
    <property type="entry name" value="Protein_Kinase_C_mu-related"/>
</dbReference>
<dbReference type="PIRSF" id="PIRSF000552">
    <property type="entry name" value="PKC_mu_nu_D2"/>
    <property type="match status" value="1"/>
</dbReference>
<keyword evidence="6 19" id="KW-0723">Serine/threonine-protein kinase</keyword>
<evidence type="ECO:0000256" key="22">
    <source>
        <dbReference type="PROSITE-ProRule" id="PRU10141"/>
    </source>
</evidence>
<dbReference type="GO" id="GO:0008270">
    <property type="term" value="F:zinc ion binding"/>
    <property type="evidence" value="ECO:0007669"/>
    <property type="project" value="UniProtKB-KW"/>
</dbReference>
<dbReference type="CDD" id="cd20840">
    <property type="entry name" value="C1_PKD2_rpt1"/>
    <property type="match status" value="1"/>
</dbReference>
<feature type="binding site" evidence="21">
    <location>
        <begin position="611"/>
        <end position="619"/>
    </location>
    <ligand>
        <name>ATP</name>
        <dbReference type="ChEBI" id="CHEBI:30616"/>
    </ligand>
</feature>
<evidence type="ECO:0000259" key="25">
    <source>
        <dbReference type="PROSITE" id="PS50081"/>
    </source>
</evidence>
<evidence type="ECO:0000313" key="26">
    <source>
        <dbReference type="Ensembl" id="ENSCVAP00000029361.1"/>
    </source>
</evidence>
<keyword evidence="13 19" id="KW-0418">Kinase</keyword>
<evidence type="ECO:0000256" key="15">
    <source>
        <dbReference type="ARBA" id="ARBA00022840"/>
    </source>
</evidence>
<dbReference type="InterPro" id="IPR020454">
    <property type="entry name" value="DAG/PE-bd"/>
</dbReference>
<dbReference type="AlphaFoldDB" id="A0A3Q2EAQ3"/>
<evidence type="ECO:0000256" key="4">
    <source>
        <dbReference type="ARBA" id="ARBA00008582"/>
    </source>
</evidence>
<evidence type="ECO:0000256" key="12">
    <source>
        <dbReference type="ARBA" id="ARBA00022771"/>
    </source>
</evidence>
<keyword evidence="27" id="KW-1185">Reference proteome</keyword>
<keyword evidence="16 19" id="KW-0460">Magnesium</keyword>
<evidence type="ECO:0000256" key="6">
    <source>
        <dbReference type="ARBA" id="ARBA00022527"/>
    </source>
</evidence>
<evidence type="ECO:0000256" key="10">
    <source>
        <dbReference type="ARBA" id="ARBA00022737"/>
    </source>
</evidence>
<keyword evidence="9 19" id="KW-0479">Metal-binding</keyword>
<sequence length="936" mass="104363">MANASPCMPSGAMSQVFFPPIGASPPGSAVMQQGTPISMPSMPPQTPFPVMDLTAGHIPGGMMPSMVPTPAGVSFIIQIGLTRESVLLPQTADLAYVKQIACSIVDTKFPECGFYGIYDKILLFKHDTTTNNILQMVKSTSDIQEGDLVEVVLSAAATFEDFQIRPHALNVHSYRAPAFCDHCGEMLFGLVRQGLKCDGCGLNYHKRCAFSIPNNCSGARKRRLSTTSLSSSQSLRLSTSESVYSVGTTSTSSEDTSLIRSHTQMPRTPSEARRFYTGRPVHLDKILMTKVKVPHTFAVHSYTRPTVCQYCKRLLRGLFRQGLQCKDCKFNCHKRCAYKVPNDCLGETIGDNRSNCDMLSPSADTEVPMDFSSEYDNSDKSSMDDSDEACSIPGSFSPDNNQDGTGGDQSANIPLMRVVQSVRQTTRRSSTAIKEGWMVHYSNKDTLRKRHYWRLDCKCIILFQNNTSNKYYKEIPLSEILEVRPATNFTLVPQGTNPHCFELVTGTMCYFVGEDPNTLPPLSTSNPQTLPQTPPSPSMVQPNSGIGREVANAWECAIRQALMPVIFQDAPPAEGNTPHRQASISISVSNSQIQENVDIGTVYQIFADEVLGSGQFGIVYGGKHRKTGRDVAVKVIDKLRFPTKQESQLRNEVAILQSLRHLGIVNLECMFETPEKVFVVMEKLHGDMLEMILSSEKGRLPERLTKFLITQILAALRHLHFKNIVHCDLKPENVLLASADPFPQVKLCDFGFARIIGEKSFRRSVVGTPAYLAPEVLLNQGYNRSLDMWSVGVIMYVSLSGTFPFNEDEDINDQIQNAAFMYPANPWNQISKDAIDLINNLLQVKMRKRYSVDKSLSHSYLQDYQTWLDLRELETKLGERYITHESDDSRWQMYAQQHNLPYPSNFVPLPPTTASDDEDGGEDSDMKGLTERVSIL</sequence>
<dbReference type="GO" id="GO:0035556">
    <property type="term" value="P:intracellular signal transduction"/>
    <property type="evidence" value="ECO:0007669"/>
    <property type="project" value="TreeGrafter"/>
</dbReference>
<evidence type="ECO:0000256" key="20">
    <source>
        <dbReference type="PIRSR" id="PIRSR000552-1"/>
    </source>
</evidence>
<dbReference type="InterPro" id="IPR002219">
    <property type="entry name" value="PKC_DAG/PE"/>
</dbReference>
<evidence type="ECO:0000256" key="1">
    <source>
        <dbReference type="ARBA" id="ARBA00001946"/>
    </source>
</evidence>
<comment type="subcellular location">
    <subcellularLocation>
        <location evidence="3 19">Cytoplasm</location>
    </subcellularLocation>
    <subcellularLocation>
        <location evidence="2">Membrane</location>
    </subcellularLocation>
</comment>
<evidence type="ECO:0000256" key="18">
    <source>
        <dbReference type="ARBA" id="ARBA00047272"/>
    </source>
</evidence>
<dbReference type="SUPFAM" id="SSF50729">
    <property type="entry name" value="PH domain-like"/>
    <property type="match status" value="1"/>
</dbReference>
<dbReference type="PROSITE" id="PS50081">
    <property type="entry name" value="ZF_DAG_PE_2"/>
    <property type="match status" value="2"/>
</dbReference>
<dbReference type="Pfam" id="PF25525">
    <property type="entry name" value="Ubiquitin_PRKD1_N"/>
    <property type="match status" value="1"/>
</dbReference>
<organism evidence="26 27">
    <name type="scientific">Cyprinodon variegatus</name>
    <name type="common">Sheepshead minnow</name>
    <dbReference type="NCBI Taxonomy" id="28743"/>
    <lineage>
        <taxon>Eukaryota</taxon>
        <taxon>Metazoa</taxon>
        <taxon>Chordata</taxon>
        <taxon>Craniata</taxon>
        <taxon>Vertebrata</taxon>
        <taxon>Euteleostomi</taxon>
        <taxon>Actinopterygii</taxon>
        <taxon>Neopterygii</taxon>
        <taxon>Teleostei</taxon>
        <taxon>Neoteleostei</taxon>
        <taxon>Acanthomorphata</taxon>
        <taxon>Ovalentaria</taxon>
        <taxon>Atherinomorphae</taxon>
        <taxon>Cyprinodontiformes</taxon>
        <taxon>Cyprinodontidae</taxon>
        <taxon>Cyprinodon</taxon>
    </lineage>
</organism>
<name>A0A3Q2EAQ3_CYPVA</name>
<dbReference type="Proteomes" id="UP000265020">
    <property type="component" value="Unassembled WGS sequence"/>
</dbReference>
<dbReference type="PANTHER" id="PTHR22968">
    <property type="entry name" value="PROTEIN KINASE C, MU"/>
    <property type="match status" value="1"/>
</dbReference>
<dbReference type="GO" id="GO:0016020">
    <property type="term" value="C:membrane"/>
    <property type="evidence" value="ECO:0007669"/>
    <property type="project" value="UniProtKB-SubCell"/>
</dbReference>
<dbReference type="Gene3D" id="3.30.60.20">
    <property type="match status" value="2"/>
</dbReference>
<evidence type="ECO:0000256" key="16">
    <source>
        <dbReference type="ARBA" id="ARBA00022842"/>
    </source>
</evidence>
<dbReference type="KEGG" id="cvg:107086372"/>
<feature type="region of interest" description="Disordered" evidence="23">
    <location>
        <begin position="359"/>
        <end position="412"/>
    </location>
</feature>
<proteinExistence type="inferred from homology"/>
<dbReference type="SMART" id="SM00220">
    <property type="entry name" value="S_TKc"/>
    <property type="match status" value="1"/>
</dbReference>
<dbReference type="FunFam" id="3.30.200.20:FF:000137">
    <property type="entry name" value="Serine/threonine-protein kinase"/>
    <property type="match status" value="1"/>
</dbReference>
<evidence type="ECO:0000256" key="14">
    <source>
        <dbReference type="ARBA" id="ARBA00022833"/>
    </source>
</evidence>
<feature type="domain" description="Phorbol-ester/DAG-type" evidence="25">
    <location>
        <begin position="294"/>
        <end position="344"/>
    </location>
</feature>
<dbReference type="Ensembl" id="ENSCVAT00000022236.1">
    <property type="protein sequence ID" value="ENSCVAP00000029361.1"/>
    <property type="gene ID" value="ENSCVAG00000017241.1"/>
</dbReference>
<evidence type="ECO:0000256" key="23">
    <source>
        <dbReference type="SAM" id="MobiDB-lite"/>
    </source>
</evidence>
<dbReference type="CDD" id="cd14082">
    <property type="entry name" value="STKc_PKD"/>
    <property type="match status" value="1"/>
</dbReference>
<evidence type="ECO:0000256" key="11">
    <source>
        <dbReference type="ARBA" id="ARBA00022741"/>
    </source>
</evidence>
<keyword evidence="15 19" id="KW-0067">ATP-binding</keyword>
<evidence type="ECO:0000256" key="5">
    <source>
        <dbReference type="ARBA" id="ARBA00022490"/>
    </source>
</evidence>
<dbReference type="CTD" id="25865"/>
<dbReference type="Pfam" id="PF00130">
    <property type="entry name" value="C1_1"/>
    <property type="match status" value="2"/>
</dbReference>
<keyword evidence="10" id="KW-0677">Repeat</keyword>
<comment type="catalytic activity">
    <reaction evidence="18 19">
        <text>L-threonyl-[protein] + ATP = O-phospho-L-threonyl-[protein] + ADP + H(+)</text>
        <dbReference type="Rhea" id="RHEA:46608"/>
        <dbReference type="Rhea" id="RHEA-COMP:11060"/>
        <dbReference type="Rhea" id="RHEA-COMP:11605"/>
        <dbReference type="ChEBI" id="CHEBI:15378"/>
        <dbReference type="ChEBI" id="CHEBI:30013"/>
        <dbReference type="ChEBI" id="CHEBI:30616"/>
        <dbReference type="ChEBI" id="CHEBI:61977"/>
        <dbReference type="ChEBI" id="CHEBI:456216"/>
        <dbReference type="EC" id="2.7.11.13"/>
    </reaction>
</comment>
<keyword evidence="7" id="KW-0597">Phosphoprotein</keyword>
<dbReference type="SMART" id="SM00233">
    <property type="entry name" value="PH"/>
    <property type="match status" value="1"/>
</dbReference>
<evidence type="ECO:0000313" key="27">
    <source>
        <dbReference type="Proteomes" id="UP000265020"/>
    </source>
</evidence>
<dbReference type="InterPro" id="IPR001849">
    <property type="entry name" value="PH_domain"/>
</dbReference>
<feature type="compositionally biased region" description="Polar residues" evidence="23">
    <location>
        <begin position="397"/>
        <end position="412"/>
    </location>
</feature>
<dbReference type="GO" id="GO:0007200">
    <property type="term" value="P:phospholipase C-activating G protein-coupled receptor signaling pathway"/>
    <property type="evidence" value="ECO:0007669"/>
    <property type="project" value="TreeGrafter"/>
</dbReference>
<dbReference type="Pfam" id="PF00169">
    <property type="entry name" value="PH"/>
    <property type="match status" value="1"/>
</dbReference>
<dbReference type="InterPro" id="IPR000719">
    <property type="entry name" value="Prot_kinase_dom"/>
</dbReference>
<comment type="similarity">
    <text evidence="4">Belongs to the protein kinase superfamily. CAMK Ser/Thr protein kinase family. PKD subfamily.</text>
</comment>
<evidence type="ECO:0000256" key="13">
    <source>
        <dbReference type="ARBA" id="ARBA00022777"/>
    </source>
</evidence>
<comment type="activity regulation">
    <text evidence="19">Activated by DAG and phorbol esters.</text>
</comment>
<feature type="region of interest" description="Disordered" evidence="23">
    <location>
        <begin position="902"/>
        <end position="936"/>
    </location>
</feature>
<dbReference type="InterPro" id="IPR046349">
    <property type="entry name" value="C1-like_sf"/>
</dbReference>
<dbReference type="GeneID" id="107086372"/>
<dbReference type="FunFam" id="3.30.60.20:FF:000007">
    <property type="entry name" value="Serine/threonine-protein kinase"/>
    <property type="match status" value="1"/>
</dbReference>
<dbReference type="Pfam" id="PF00069">
    <property type="entry name" value="Pkinase"/>
    <property type="match status" value="1"/>
</dbReference>
<dbReference type="InterPro" id="IPR008271">
    <property type="entry name" value="Ser/Thr_kinase_AS"/>
</dbReference>
<evidence type="ECO:0000256" key="2">
    <source>
        <dbReference type="ARBA" id="ARBA00004370"/>
    </source>
</evidence>
<dbReference type="Ensembl" id="ENSCVAT00000022269.1">
    <property type="protein sequence ID" value="ENSCVAP00000014442.1"/>
    <property type="gene ID" value="ENSCVAG00000017241.1"/>
</dbReference>
<dbReference type="PANTHER" id="PTHR22968:SF12">
    <property type="entry name" value="SERINE_THREONINE-PROTEIN KINASE D2"/>
    <property type="match status" value="1"/>
</dbReference>
<evidence type="ECO:0000256" key="3">
    <source>
        <dbReference type="ARBA" id="ARBA00004496"/>
    </source>
</evidence>
<dbReference type="SUPFAM" id="SSF56112">
    <property type="entry name" value="Protein kinase-like (PK-like)"/>
    <property type="match status" value="1"/>
</dbReference>
<dbReference type="GO" id="GO:0005829">
    <property type="term" value="C:cytosol"/>
    <property type="evidence" value="ECO:0007669"/>
    <property type="project" value="TreeGrafter"/>
</dbReference>
<keyword evidence="17" id="KW-0472">Membrane</keyword>
<keyword evidence="8 19" id="KW-0808">Transferase</keyword>
<dbReference type="Gene3D" id="3.30.200.20">
    <property type="entry name" value="Phosphorylase Kinase, domain 1"/>
    <property type="match status" value="1"/>
</dbReference>
<dbReference type="SUPFAM" id="SSF57889">
    <property type="entry name" value="Cysteine-rich domain"/>
    <property type="match status" value="2"/>
</dbReference>
<dbReference type="FunFam" id="1.10.510.10:FF:000151">
    <property type="entry name" value="Serine/threonine-protein kinase"/>
    <property type="match status" value="1"/>
</dbReference>
<evidence type="ECO:0000256" key="17">
    <source>
        <dbReference type="ARBA" id="ARBA00023136"/>
    </source>
</evidence>
<feature type="domain" description="Phorbol-ester/DAG-type" evidence="25">
    <location>
        <begin position="166"/>
        <end position="216"/>
    </location>
</feature>
<evidence type="ECO:0000256" key="21">
    <source>
        <dbReference type="PIRSR" id="PIRSR000552-2"/>
    </source>
</evidence>
<dbReference type="PROSITE" id="PS00479">
    <property type="entry name" value="ZF_DAG_PE_1"/>
    <property type="match status" value="2"/>
</dbReference>
<dbReference type="PROSITE" id="PS00108">
    <property type="entry name" value="PROTEIN_KINASE_ST"/>
    <property type="match status" value="1"/>
</dbReference>
<keyword evidence="11 19" id="KW-0547">Nucleotide-binding</keyword>
<dbReference type="PROSITE" id="PS00107">
    <property type="entry name" value="PROTEIN_KINASE_ATP"/>
    <property type="match status" value="1"/>
</dbReference>
<dbReference type="STRING" id="28743.ENSCVAP00000014442"/>
<evidence type="ECO:0000256" key="7">
    <source>
        <dbReference type="ARBA" id="ARBA00022553"/>
    </source>
</evidence>
<protein>
    <recommendedName>
        <fullName evidence="19">Serine/threonine-protein kinase</fullName>
        <ecNumber evidence="19">2.7.11.13</ecNumber>
    </recommendedName>
</protein>
<feature type="binding site" evidence="21 22">
    <location>
        <position position="634"/>
    </location>
    <ligand>
        <name>ATP</name>
        <dbReference type="ChEBI" id="CHEBI:30616"/>
    </ligand>
</feature>
<accession>A0A3Q2EAQ3</accession>
<dbReference type="FunFam" id="3.30.60.20:FF:000019">
    <property type="entry name" value="Serine/threonine-protein kinase"/>
    <property type="match status" value="1"/>
</dbReference>
<comment type="cofactor">
    <cofactor evidence="1 19">
        <name>Mg(2+)</name>
        <dbReference type="ChEBI" id="CHEBI:18420"/>
    </cofactor>
</comment>
<dbReference type="CDD" id="cd01239">
    <property type="entry name" value="PH_PKD"/>
    <property type="match status" value="1"/>
</dbReference>